<protein>
    <submittedName>
        <fullName evidence="1">Uncharacterized protein</fullName>
    </submittedName>
</protein>
<name>A0A2H0XAK2_UNCKA</name>
<dbReference type="AlphaFoldDB" id="A0A2H0XAK2"/>
<sequence>MKKITRYLLKQYAKMPGEKKIKITIDLSETARLVNKQGLAQTKTKLYGREQKKKTSVSLVTDWFVPVF</sequence>
<proteinExistence type="predicted"/>
<evidence type="ECO:0000313" key="2">
    <source>
        <dbReference type="Proteomes" id="UP000231098"/>
    </source>
</evidence>
<dbReference type="Proteomes" id="UP000231098">
    <property type="component" value="Unassembled WGS sequence"/>
</dbReference>
<accession>A0A2H0XAK2</accession>
<comment type="caution">
    <text evidence="1">The sequence shown here is derived from an EMBL/GenBank/DDBJ whole genome shotgun (WGS) entry which is preliminary data.</text>
</comment>
<gene>
    <name evidence="1" type="ORF">COT51_00070</name>
</gene>
<organism evidence="1 2">
    <name type="scientific">candidate division WWE3 bacterium CG08_land_8_20_14_0_20_41_15</name>
    <dbReference type="NCBI Taxonomy" id="1975086"/>
    <lineage>
        <taxon>Bacteria</taxon>
        <taxon>Katanobacteria</taxon>
    </lineage>
</organism>
<dbReference type="EMBL" id="PEYV01000001">
    <property type="protein sequence ID" value="PIS21954.1"/>
    <property type="molecule type" value="Genomic_DNA"/>
</dbReference>
<evidence type="ECO:0000313" key="1">
    <source>
        <dbReference type="EMBL" id="PIS21954.1"/>
    </source>
</evidence>
<reference evidence="2" key="1">
    <citation type="submission" date="2017-09" db="EMBL/GenBank/DDBJ databases">
        <title>Depth-based differentiation of microbial function through sediment-hosted aquifers and enrichment of novel symbionts in the deep terrestrial subsurface.</title>
        <authorList>
            <person name="Probst A.J."/>
            <person name="Ladd B."/>
            <person name="Jarett J.K."/>
            <person name="Geller-Mcgrath D.E."/>
            <person name="Sieber C.M.K."/>
            <person name="Emerson J.B."/>
            <person name="Anantharaman K."/>
            <person name="Thomas B.C."/>
            <person name="Malmstrom R."/>
            <person name="Stieglmeier M."/>
            <person name="Klingl A."/>
            <person name="Woyke T."/>
            <person name="Ryan C.M."/>
            <person name="Banfield J.F."/>
        </authorList>
    </citation>
    <scope>NUCLEOTIDE SEQUENCE [LARGE SCALE GENOMIC DNA]</scope>
</reference>